<gene>
    <name evidence="1" type="ORF">AGRA3207_003495</name>
</gene>
<sequence length="223" mass="24581">MTIPDWNDTSVKRGTKIRIALWLLREIGEGSVFTKAQLRAAFPGVEQADRRMRDLRDHEWVIDTNKEDSALDPSELRFVKAGEEVWKPGKATPKGTVTISAKERAAIMARDEYMCTVCGITGGEAYPDAQHQTAQLSISRRAGEAGKPRLVTECKRCRAGASAGRMPSPDALLEAIGRLAGPDRAALTSWIRAGRRPATAAEKAWAQYLRLPVEDREAVARQL</sequence>
<organism evidence="1 2">
    <name type="scientific">Actinomadura graeca</name>
    <dbReference type="NCBI Taxonomy" id="2750812"/>
    <lineage>
        <taxon>Bacteria</taxon>
        <taxon>Bacillati</taxon>
        <taxon>Actinomycetota</taxon>
        <taxon>Actinomycetes</taxon>
        <taxon>Streptosporangiales</taxon>
        <taxon>Thermomonosporaceae</taxon>
        <taxon>Actinomadura</taxon>
    </lineage>
</organism>
<evidence type="ECO:0000313" key="1">
    <source>
        <dbReference type="EMBL" id="QXJ22490.1"/>
    </source>
</evidence>
<evidence type="ECO:0008006" key="3">
    <source>
        <dbReference type="Google" id="ProtNLM"/>
    </source>
</evidence>
<name>A0ABX8QUM4_9ACTN</name>
<evidence type="ECO:0000313" key="2">
    <source>
        <dbReference type="Proteomes" id="UP001049518"/>
    </source>
</evidence>
<accession>A0ABX8QUM4</accession>
<keyword evidence="2" id="KW-1185">Reference proteome</keyword>
<proteinExistence type="predicted"/>
<dbReference type="Proteomes" id="UP001049518">
    <property type="component" value="Chromosome"/>
</dbReference>
<reference evidence="1" key="1">
    <citation type="submission" date="2020-07" db="EMBL/GenBank/DDBJ databases">
        <authorList>
            <person name="Tarantini F.S."/>
            <person name="Hong K.W."/>
            <person name="Chan K.G."/>
        </authorList>
    </citation>
    <scope>NUCLEOTIDE SEQUENCE</scope>
    <source>
        <strain evidence="1">32-07</strain>
    </source>
</reference>
<protein>
    <recommendedName>
        <fullName evidence="3">HNH endonuclease</fullName>
    </recommendedName>
</protein>
<dbReference type="EMBL" id="CP059572">
    <property type="protein sequence ID" value="QXJ22490.1"/>
    <property type="molecule type" value="Genomic_DNA"/>
</dbReference>
<dbReference type="RefSeq" id="WP_231335747.1">
    <property type="nucleotide sequence ID" value="NZ_CP059572.1"/>
</dbReference>